<reference evidence="2 3" key="1">
    <citation type="submission" date="2019-12" db="EMBL/GenBank/DDBJ databases">
        <title>Genomic-based taxomic classification of the family Erythrobacteraceae.</title>
        <authorList>
            <person name="Xu L."/>
        </authorList>
    </citation>
    <scope>NUCLEOTIDE SEQUENCE [LARGE SCALE GENOMIC DNA]</scope>
    <source>
        <strain evidence="2 3">MCCC 1K02066</strain>
    </source>
</reference>
<organism evidence="2 3">
    <name type="scientific">Croceibacterium soli</name>
    <dbReference type="NCBI Taxonomy" id="1739690"/>
    <lineage>
        <taxon>Bacteria</taxon>
        <taxon>Pseudomonadati</taxon>
        <taxon>Pseudomonadota</taxon>
        <taxon>Alphaproteobacteria</taxon>
        <taxon>Sphingomonadales</taxon>
        <taxon>Erythrobacteraceae</taxon>
        <taxon>Croceibacterium</taxon>
    </lineage>
</organism>
<evidence type="ECO:0000313" key="2">
    <source>
        <dbReference type="EMBL" id="MXP41871.1"/>
    </source>
</evidence>
<gene>
    <name evidence="2" type="ORF">GRI75_09480</name>
</gene>
<accession>A0A6I4USY7</accession>
<dbReference type="Proteomes" id="UP000469159">
    <property type="component" value="Unassembled WGS sequence"/>
</dbReference>
<proteinExistence type="predicted"/>
<feature type="region of interest" description="Disordered" evidence="1">
    <location>
        <begin position="1"/>
        <end position="38"/>
    </location>
</feature>
<feature type="compositionally biased region" description="Low complexity" evidence="1">
    <location>
        <begin position="12"/>
        <end position="25"/>
    </location>
</feature>
<evidence type="ECO:0000313" key="3">
    <source>
        <dbReference type="Proteomes" id="UP000469159"/>
    </source>
</evidence>
<evidence type="ECO:0008006" key="4">
    <source>
        <dbReference type="Google" id="ProtNLM"/>
    </source>
</evidence>
<sequence>MKAAYQKHLEAEQAAQQSRDAAQRSIKPHADDSEKQKERFRLIREVVSTCSPTIEKRPDSVSGRTSSKISHAIALGAQAFAAAPDPDIDNGFIVGFDFGTSSLKLAVRQPYRAGENLAVMPVPAELRSGGHAFLWQTAVWYDPADESFSLFPRPGLELLEGFKTGIIGGNGGRRARLDLQVTRSEAAIAFVAMQMAHFFGWYGEERPLREAGGDWFLSINIGIPVAAHDDVQAFRTFRHIVAAARELVASADHLTLSQVRLAHQQAGDALPAGWEIIPELTAAIAGYAADPTSQSGSHVLIDVGASTLDIVAFNLLRGERIAVISAGVELLGSASLVAACENDVQEAVFRSACDRQFHGVFGDACRRSRGSNGFSPVLRSRDVQLITTGGGCASELHAEFIDQKNTPPILGSLPIVRPEPPPSCTSADCDRSRLLLAFGLTRDVPELLELRLPSQVPDIPIHRAPEHFFPSAEVT</sequence>
<name>A0A6I4USY7_9SPHN</name>
<dbReference type="OrthoDB" id="7432156at2"/>
<feature type="compositionally biased region" description="Basic and acidic residues" evidence="1">
    <location>
        <begin position="28"/>
        <end position="38"/>
    </location>
</feature>
<dbReference type="AlphaFoldDB" id="A0A6I4USY7"/>
<comment type="caution">
    <text evidence="2">The sequence shown here is derived from an EMBL/GenBank/DDBJ whole genome shotgun (WGS) entry which is preliminary data.</text>
</comment>
<keyword evidence="3" id="KW-1185">Reference proteome</keyword>
<dbReference type="EMBL" id="WTYK01000004">
    <property type="protein sequence ID" value="MXP41871.1"/>
    <property type="molecule type" value="Genomic_DNA"/>
</dbReference>
<evidence type="ECO:0000256" key="1">
    <source>
        <dbReference type="SAM" id="MobiDB-lite"/>
    </source>
</evidence>
<protein>
    <recommendedName>
        <fullName evidence="4">Hsp70 family protein</fullName>
    </recommendedName>
</protein>